<dbReference type="Gene3D" id="3.30.300.30">
    <property type="match status" value="1"/>
</dbReference>
<dbReference type="PANTHER" id="PTHR45527">
    <property type="entry name" value="NONRIBOSOMAL PEPTIDE SYNTHETASE"/>
    <property type="match status" value="1"/>
</dbReference>
<dbReference type="InterPro" id="IPR010071">
    <property type="entry name" value="AA_adenyl_dom"/>
</dbReference>
<feature type="non-terminal residue" evidence="2">
    <location>
        <position position="757"/>
    </location>
</feature>
<dbReference type="SUPFAM" id="SSF56801">
    <property type="entry name" value="Acetyl-CoA synthetase-like"/>
    <property type="match status" value="1"/>
</dbReference>
<dbReference type="Proteomes" id="UP000054560">
    <property type="component" value="Unassembled WGS sequence"/>
</dbReference>
<dbReference type="PROSITE" id="PS00455">
    <property type="entry name" value="AMP_BINDING"/>
    <property type="match status" value="1"/>
</dbReference>
<dbReference type="Gene3D" id="3.40.50.980">
    <property type="match status" value="2"/>
</dbReference>
<dbReference type="SUPFAM" id="SSF47336">
    <property type="entry name" value="ACP-like"/>
    <property type="match status" value="1"/>
</dbReference>
<dbReference type="NCBIfam" id="TIGR01733">
    <property type="entry name" value="AA-adenyl-dom"/>
    <property type="match status" value="1"/>
</dbReference>
<dbReference type="Pfam" id="PF00501">
    <property type="entry name" value="AMP-binding"/>
    <property type="match status" value="1"/>
</dbReference>
<evidence type="ECO:0000259" key="1">
    <source>
        <dbReference type="PROSITE" id="PS50075"/>
    </source>
</evidence>
<accession>A0A0L0F9T6</accession>
<dbReference type="STRING" id="667725.A0A0L0F9T6"/>
<gene>
    <name evidence="2" type="ORF">SARC_14562</name>
</gene>
<dbReference type="Gene3D" id="2.30.38.10">
    <property type="entry name" value="Luciferase, Domain 3"/>
    <property type="match status" value="1"/>
</dbReference>
<dbReference type="GO" id="GO:0031177">
    <property type="term" value="F:phosphopantetheine binding"/>
    <property type="evidence" value="ECO:0007669"/>
    <property type="project" value="TreeGrafter"/>
</dbReference>
<dbReference type="GO" id="GO:0043041">
    <property type="term" value="P:amino acid activation for nonribosomal peptide biosynthetic process"/>
    <property type="evidence" value="ECO:0007669"/>
    <property type="project" value="TreeGrafter"/>
</dbReference>
<evidence type="ECO:0000313" key="2">
    <source>
        <dbReference type="EMBL" id="KNC72878.1"/>
    </source>
</evidence>
<evidence type="ECO:0000313" key="3">
    <source>
        <dbReference type="Proteomes" id="UP000054560"/>
    </source>
</evidence>
<organism evidence="2 3">
    <name type="scientific">Sphaeroforma arctica JP610</name>
    <dbReference type="NCBI Taxonomy" id="667725"/>
    <lineage>
        <taxon>Eukaryota</taxon>
        <taxon>Ichthyosporea</taxon>
        <taxon>Ichthyophonida</taxon>
        <taxon>Sphaeroforma</taxon>
    </lineage>
</organism>
<dbReference type="InterPro" id="IPR036736">
    <property type="entry name" value="ACP-like_sf"/>
</dbReference>
<proteinExistence type="predicted"/>
<reference evidence="2 3" key="1">
    <citation type="submission" date="2011-02" db="EMBL/GenBank/DDBJ databases">
        <title>The Genome Sequence of Sphaeroforma arctica JP610.</title>
        <authorList>
            <consortium name="The Broad Institute Genome Sequencing Platform"/>
            <person name="Russ C."/>
            <person name="Cuomo C."/>
            <person name="Young S.K."/>
            <person name="Zeng Q."/>
            <person name="Gargeya S."/>
            <person name="Alvarado L."/>
            <person name="Berlin A."/>
            <person name="Chapman S.B."/>
            <person name="Chen Z."/>
            <person name="Freedman E."/>
            <person name="Gellesch M."/>
            <person name="Goldberg J."/>
            <person name="Griggs A."/>
            <person name="Gujja S."/>
            <person name="Heilman E."/>
            <person name="Heiman D."/>
            <person name="Howarth C."/>
            <person name="Mehta T."/>
            <person name="Neiman D."/>
            <person name="Pearson M."/>
            <person name="Roberts A."/>
            <person name="Saif S."/>
            <person name="Shea T."/>
            <person name="Shenoy N."/>
            <person name="Sisk P."/>
            <person name="Stolte C."/>
            <person name="Sykes S."/>
            <person name="White J."/>
            <person name="Yandava C."/>
            <person name="Burger G."/>
            <person name="Gray M.W."/>
            <person name="Holland P.W.H."/>
            <person name="King N."/>
            <person name="Lang F.B.F."/>
            <person name="Roger A.J."/>
            <person name="Ruiz-Trillo I."/>
            <person name="Haas B."/>
            <person name="Nusbaum C."/>
            <person name="Birren B."/>
        </authorList>
    </citation>
    <scope>NUCLEOTIDE SEQUENCE [LARGE SCALE GENOMIC DNA]</scope>
    <source>
        <strain evidence="2 3">JP610</strain>
    </source>
</reference>
<dbReference type="GeneID" id="25915066"/>
<dbReference type="InterPro" id="IPR020845">
    <property type="entry name" value="AMP-binding_CS"/>
</dbReference>
<dbReference type="PRINTS" id="PR00154">
    <property type="entry name" value="AMPBINDING"/>
</dbReference>
<name>A0A0L0F9T6_9EUKA</name>
<dbReference type="RefSeq" id="XP_014146780.1">
    <property type="nucleotide sequence ID" value="XM_014291305.1"/>
</dbReference>
<dbReference type="AlphaFoldDB" id="A0A0L0F9T6"/>
<dbReference type="PANTHER" id="PTHR45527:SF1">
    <property type="entry name" value="FATTY ACID SYNTHASE"/>
    <property type="match status" value="1"/>
</dbReference>
<protein>
    <recommendedName>
        <fullName evidence="1">Carrier domain-containing protein</fullName>
    </recommendedName>
</protein>
<dbReference type="FunFam" id="3.40.50.980:FF:000001">
    <property type="entry name" value="Non-ribosomal peptide synthetase"/>
    <property type="match status" value="1"/>
</dbReference>
<dbReference type="InterPro" id="IPR000873">
    <property type="entry name" value="AMP-dep_synth/lig_dom"/>
</dbReference>
<dbReference type="EMBL" id="KQ246381">
    <property type="protein sequence ID" value="KNC72878.1"/>
    <property type="molecule type" value="Genomic_DNA"/>
</dbReference>
<dbReference type="Pfam" id="PF00550">
    <property type="entry name" value="PP-binding"/>
    <property type="match status" value="1"/>
</dbReference>
<dbReference type="PROSITE" id="PS50075">
    <property type="entry name" value="CARRIER"/>
    <property type="match status" value="1"/>
</dbReference>
<feature type="non-terminal residue" evidence="2">
    <location>
        <position position="1"/>
    </location>
</feature>
<sequence length="757" mass="82825">SRPNSVAVEYDSTGESLTYAELNYRAEILAIQLCDILSTVNGSTRLVAINTNRSLAMIVGLLGIFKAGAAYVPIDPLYPQERQNYIITDSRAAVLITDAGSPKTVSAAEKLETICLSRFGFVDNVIQNDSVLSAIVPASQHGSLTDLNSLAYVLYTSGSTGNPKGVMVEHGNVVNMLDHFRQDLNVTAASTVLAITTFCFDISVLEMFLPLTTGAKLVLASSTTQKDPFALQNLLSDYNIDIMQATPSTYEMLMATGWMGSNTITALCGGEAMRPNLMSMMFHRFINVYGPTETCVWSSTYDIPSTVDTTISNIPIGRPMFNTTFELYDSEAKAFLTIEINSTTNLPVREYEGELFIGGSGVSRGYYKRSDLTAERFMHIKGARYYRTGDAVRLGTDGNYRFLNRLDNQTKFHGYRIELGEIESAILRVGHDIDVESVVVVVRNDTPAGDSLTAYVKESASGQFNVGILKQRLEKVLPKYMVPKYVVRLATFPLTPNNKIDRRNLPNPVCASPNATEDRLEAAPTSAKLQTKNASVSDKVCSNPQLSALIKIITGVVSSSTGISAAECTADTSLETIGLDSLGSVLFLTKLVHAIGGIRITLAEFQTNSTSIGAFGAHILTVLRQSDSEFLRTLVTEDGLDSSLCSIITVTTENLISDDKFVAHSDAKDMQLSTRSQHPLGSSWKLPLQDSLTGLRGVLFLWVFCEHYMSLDKDTLDYFGYRVHINTTLFFLLSGFSVYLQSEGHSLDVQSYLKNKA</sequence>
<dbReference type="GO" id="GO:0005737">
    <property type="term" value="C:cytoplasm"/>
    <property type="evidence" value="ECO:0007669"/>
    <property type="project" value="TreeGrafter"/>
</dbReference>
<dbReference type="eggNOG" id="KOG1178">
    <property type="taxonomic scope" value="Eukaryota"/>
</dbReference>
<dbReference type="InterPro" id="IPR020459">
    <property type="entry name" value="AMP-binding"/>
</dbReference>
<dbReference type="GO" id="GO:0044550">
    <property type="term" value="P:secondary metabolite biosynthetic process"/>
    <property type="evidence" value="ECO:0007669"/>
    <property type="project" value="TreeGrafter"/>
</dbReference>
<dbReference type="InterPro" id="IPR009081">
    <property type="entry name" value="PP-bd_ACP"/>
</dbReference>
<dbReference type="InterPro" id="IPR045851">
    <property type="entry name" value="AMP-bd_C_sf"/>
</dbReference>
<dbReference type="OrthoDB" id="329835at2759"/>
<keyword evidence="3" id="KW-1185">Reference proteome</keyword>
<feature type="domain" description="Carrier" evidence="1">
    <location>
        <begin position="544"/>
        <end position="623"/>
    </location>
</feature>